<gene>
    <name evidence="1" type="ORF">CLOSTASPAR_06104</name>
</gene>
<keyword evidence="2" id="KW-1185">Reference proteome</keyword>
<dbReference type="Proteomes" id="UP000004756">
    <property type="component" value="Unassembled WGS sequence"/>
</dbReference>
<reference evidence="1 2" key="1">
    <citation type="submission" date="2009-02" db="EMBL/GenBank/DDBJ databases">
        <title>Draft genome sequence of Clostridium asparagiforme (DSM 15981).</title>
        <authorList>
            <person name="Sudarsanam P."/>
            <person name="Ley R."/>
            <person name="Guruge J."/>
            <person name="Turnbaugh P.J."/>
            <person name="Mahowald M."/>
            <person name="Liep D."/>
            <person name="Gordon J."/>
        </authorList>
    </citation>
    <scope>NUCLEOTIDE SEQUENCE [LARGE SCALE GENOMIC DNA]</scope>
    <source>
        <strain evidence="1 2">DSM 15981</strain>
    </source>
</reference>
<name>C0DA04_9FIRM</name>
<organism evidence="1 2">
    <name type="scientific">[Clostridium] asparagiforme DSM 15981</name>
    <dbReference type="NCBI Taxonomy" id="518636"/>
    <lineage>
        <taxon>Bacteria</taxon>
        <taxon>Bacillati</taxon>
        <taxon>Bacillota</taxon>
        <taxon>Clostridia</taxon>
        <taxon>Lachnospirales</taxon>
        <taxon>Lachnospiraceae</taxon>
        <taxon>Enterocloster</taxon>
    </lineage>
</organism>
<dbReference type="HOGENOM" id="CLU_2932982_0_0_9"/>
<comment type="caution">
    <text evidence="1">The sequence shown here is derived from an EMBL/GenBank/DDBJ whole genome shotgun (WGS) entry which is preliminary data.</text>
</comment>
<dbReference type="AlphaFoldDB" id="C0DA04"/>
<proteinExistence type="predicted"/>
<sequence>MLLPKRRGALEVGLPKRLCFSWHIVYTHFPENVNLNFQKTLYKSADIVYILTQKKYCGQV</sequence>
<evidence type="ECO:0000313" key="1">
    <source>
        <dbReference type="EMBL" id="EEG51849.1"/>
    </source>
</evidence>
<protein>
    <submittedName>
        <fullName evidence="1">Uncharacterized protein</fullName>
    </submittedName>
</protein>
<dbReference type="EMBL" id="ACCJ01000515">
    <property type="protein sequence ID" value="EEG51849.1"/>
    <property type="molecule type" value="Genomic_DNA"/>
</dbReference>
<accession>C0DA04</accession>
<evidence type="ECO:0000313" key="2">
    <source>
        <dbReference type="Proteomes" id="UP000004756"/>
    </source>
</evidence>